<evidence type="ECO:0000313" key="4">
    <source>
        <dbReference type="Proteomes" id="UP001202328"/>
    </source>
</evidence>
<dbReference type="PANTHER" id="PTHR46328">
    <property type="entry name" value="FAR-RED IMPAIRED RESPONSIVE (FAR1) FAMILY PROTEIN-RELATED"/>
    <property type="match status" value="1"/>
</dbReference>
<evidence type="ECO:0000313" key="3">
    <source>
        <dbReference type="EMBL" id="KAI3938226.1"/>
    </source>
</evidence>
<evidence type="ECO:0000259" key="2">
    <source>
        <dbReference type="Pfam" id="PF03101"/>
    </source>
</evidence>
<sequence>MEQDLNEPPKEEHAFDLNQYPLSSNEDNDNDGATASVLQFSEIRQYDDVVVNGFEPFIGQCFLSEEEAFLFYTKYANLNGFSIRHGRFCTNKNGEKTKIDFTCHCEGFTQEKIAQPLKAQRTRHSIRCACKALMRISLRKPCENFPEEWHVIAFVAEHNHDLLDPSQ</sequence>
<dbReference type="Pfam" id="PF03101">
    <property type="entry name" value="FAR1"/>
    <property type="match status" value="1"/>
</dbReference>
<comment type="caution">
    <text evidence="3">The sequence shown here is derived from an EMBL/GenBank/DDBJ whole genome shotgun (WGS) entry which is preliminary data.</text>
</comment>
<dbReference type="PANTHER" id="PTHR46328:SF27">
    <property type="entry name" value="OS12G0287500 PROTEIN"/>
    <property type="match status" value="1"/>
</dbReference>
<name>A0AAD4XRW6_9MAGN</name>
<dbReference type="EMBL" id="JAJJMB010005553">
    <property type="protein sequence ID" value="KAI3938226.1"/>
    <property type="molecule type" value="Genomic_DNA"/>
</dbReference>
<organism evidence="3 4">
    <name type="scientific">Papaver atlanticum</name>
    <dbReference type="NCBI Taxonomy" id="357466"/>
    <lineage>
        <taxon>Eukaryota</taxon>
        <taxon>Viridiplantae</taxon>
        <taxon>Streptophyta</taxon>
        <taxon>Embryophyta</taxon>
        <taxon>Tracheophyta</taxon>
        <taxon>Spermatophyta</taxon>
        <taxon>Magnoliopsida</taxon>
        <taxon>Ranunculales</taxon>
        <taxon>Papaveraceae</taxon>
        <taxon>Papaveroideae</taxon>
        <taxon>Papaver</taxon>
    </lineage>
</organism>
<protein>
    <recommendedName>
        <fullName evidence="2">FAR1 domain-containing protein</fullName>
    </recommendedName>
</protein>
<feature type="region of interest" description="Disordered" evidence="1">
    <location>
        <begin position="1"/>
        <end position="31"/>
    </location>
</feature>
<dbReference type="Proteomes" id="UP001202328">
    <property type="component" value="Unassembled WGS sequence"/>
</dbReference>
<accession>A0AAD4XRW6</accession>
<feature type="non-terminal residue" evidence="3">
    <location>
        <position position="167"/>
    </location>
</feature>
<dbReference type="InterPro" id="IPR004330">
    <property type="entry name" value="FAR1_DNA_bnd_dom"/>
</dbReference>
<gene>
    <name evidence="3" type="ORF">MKW98_031174</name>
</gene>
<reference evidence="3" key="1">
    <citation type="submission" date="2022-04" db="EMBL/GenBank/DDBJ databases">
        <title>A functionally conserved STORR gene fusion in Papaver species that diverged 16.8 million years ago.</title>
        <authorList>
            <person name="Catania T."/>
        </authorList>
    </citation>
    <scope>NUCLEOTIDE SEQUENCE</scope>
    <source>
        <strain evidence="3">S-188037</strain>
    </source>
</reference>
<keyword evidence="4" id="KW-1185">Reference proteome</keyword>
<feature type="domain" description="FAR1" evidence="2">
    <location>
        <begin position="71"/>
        <end position="163"/>
    </location>
</feature>
<dbReference type="AlphaFoldDB" id="A0AAD4XRW6"/>
<evidence type="ECO:0000256" key="1">
    <source>
        <dbReference type="SAM" id="MobiDB-lite"/>
    </source>
</evidence>
<feature type="compositionally biased region" description="Polar residues" evidence="1">
    <location>
        <begin position="20"/>
        <end position="31"/>
    </location>
</feature>
<proteinExistence type="predicted"/>